<gene>
    <name evidence="6" type="ORF">CL6EHI_140330</name>
</gene>
<protein>
    <submittedName>
        <fullName evidence="6">Protein kinase putative</fullName>
    </submittedName>
</protein>
<dbReference type="InterPro" id="IPR020635">
    <property type="entry name" value="Tyr_kinase_cat_dom"/>
</dbReference>
<organism evidence="6 7">
    <name type="scientific">Entamoeba histolytica</name>
    <dbReference type="NCBI Taxonomy" id="5759"/>
    <lineage>
        <taxon>Eukaryota</taxon>
        <taxon>Amoebozoa</taxon>
        <taxon>Evosea</taxon>
        <taxon>Archamoebae</taxon>
        <taxon>Mastigamoebida</taxon>
        <taxon>Entamoebidae</taxon>
        <taxon>Entamoeba</taxon>
    </lineage>
</organism>
<dbReference type="InterPro" id="IPR011009">
    <property type="entry name" value="Kinase-like_dom_sf"/>
</dbReference>
<evidence type="ECO:0000313" key="6">
    <source>
        <dbReference type="EMBL" id="GAT96161.1"/>
    </source>
</evidence>
<dbReference type="InterPro" id="IPR008266">
    <property type="entry name" value="Tyr_kinase_AS"/>
</dbReference>
<dbReference type="AlphaFoldDB" id="A0A5K1UT26"/>
<dbReference type="PROSITE" id="PS00107">
    <property type="entry name" value="PROTEIN_KINASE_ATP"/>
    <property type="match status" value="1"/>
</dbReference>
<comment type="caution">
    <text evidence="6">The sequence shown here is derived from an EMBL/GenBank/DDBJ whole genome shotgun (WGS) entry which is preliminary data.</text>
</comment>
<dbReference type="OMA" id="NDIWEMM"/>
<dbReference type="Gene3D" id="1.10.510.10">
    <property type="entry name" value="Transferase(Phosphotransferase) domain 1"/>
    <property type="match status" value="1"/>
</dbReference>
<dbReference type="Pfam" id="PF24681">
    <property type="entry name" value="Kelch_KLHDC2_KLHL20_DRC7"/>
    <property type="match status" value="1"/>
</dbReference>
<evidence type="ECO:0000256" key="2">
    <source>
        <dbReference type="ARBA" id="ARBA00022840"/>
    </source>
</evidence>
<feature type="region of interest" description="Disordered" evidence="4">
    <location>
        <begin position="674"/>
        <end position="697"/>
    </location>
</feature>
<dbReference type="Gene3D" id="2.120.10.80">
    <property type="entry name" value="Kelch-type beta propeller"/>
    <property type="match status" value="1"/>
</dbReference>
<dbReference type="SMART" id="SM00219">
    <property type="entry name" value="TyrKc"/>
    <property type="match status" value="1"/>
</dbReference>
<keyword evidence="6" id="KW-0418">Kinase</keyword>
<dbReference type="InterPro" id="IPR017441">
    <property type="entry name" value="Protein_kinase_ATP_BS"/>
</dbReference>
<dbReference type="Gene3D" id="3.30.200.20">
    <property type="entry name" value="Phosphorylase Kinase, domain 1"/>
    <property type="match status" value="1"/>
</dbReference>
<keyword evidence="6" id="KW-0808">Transferase</keyword>
<dbReference type="VEuPathDB" id="AmoebaDB:EHI7A_181270"/>
<dbReference type="EMBL" id="BDEQ01000001">
    <property type="protein sequence ID" value="GAT96161.1"/>
    <property type="molecule type" value="Genomic_DNA"/>
</dbReference>
<feature type="binding site" evidence="3">
    <location>
        <position position="454"/>
    </location>
    <ligand>
        <name>ATP</name>
        <dbReference type="ChEBI" id="CHEBI:30616"/>
    </ligand>
</feature>
<dbReference type="VEuPathDB" id="AmoebaDB:KM1_130050"/>
<dbReference type="VEuPathDB" id="AmoebaDB:EHI_140330"/>
<evidence type="ECO:0000259" key="5">
    <source>
        <dbReference type="PROSITE" id="PS50011"/>
    </source>
</evidence>
<dbReference type="InterPro" id="IPR001245">
    <property type="entry name" value="Ser-Thr/Tyr_kinase_cat_dom"/>
</dbReference>
<dbReference type="VEuPathDB" id="AmoebaDB:KM1_031850"/>
<dbReference type="Pfam" id="PF07714">
    <property type="entry name" value="PK_Tyr_Ser-Thr"/>
    <property type="match status" value="1"/>
</dbReference>
<dbReference type="CDD" id="cd00192">
    <property type="entry name" value="PTKc"/>
    <property type="match status" value="1"/>
</dbReference>
<dbReference type="PRINTS" id="PR00109">
    <property type="entry name" value="TYRKINASE"/>
</dbReference>
<proteinExistence type="predicted"/>
<evidence type="ECO:0000256" key="3">
    <source>
        <dbReference type="PROSITE-ProRule" id="PRU10141"/>
    </source>
</evidence>
<dbReference type="GO" id="GO:0004713">
    <property type="term" value="F:protein tyrosine kinase activity"/>
    <property type="evidence" value="ECO:0007669"/>
    <property type="project" value="InterPro"/>
</dbReference>
<keyword evidence="1 3" id="KW-0547">Nucleotide-binding</keyword>
<dbReference type="GO" id="GO:0005524">
    <property type="term" value="F:ATP binding"/>
    <property type="evidence" value="ECO:0007669"/>
    <property type="project" value="UniProtKB-UniRule"/>
</dbReference>
<dbReference type="Proteomes" id="UP000078387">
    <property type="component" value="Unassembled WGS sequence"/>
</dbReference>
<dbReference type="SUPFAM" id="SSF56112">
    <property type="entry name" value="Protein kinase-like (PK-like)"/>
    <property type="match status" value="1"/>
</dbReference>
<dbReference type="InterPro" id="IPR050198">
    <property type="entry name" value="Non-receptor_tyrosine_kinases"/>
</dbReference>
<dbReference type="InterPro" id="IPR000719">
    <property type="entry name" value="Prot_kinase_dom"/>
</dbReference>
<evidence type="ECO:0000313" key="7">
    <source>
        <dbReference type="Proteomes" id="UP000078387"/>
    </source>
</evidence>
<sequence>MSEVTIKKIVEIPNEGNNEHPDFKTISPKLCSGNGYIYLQGGSLRKIQTGQFIENLWQFDISNLVWRKLGDLENFKLGREYHTITFDNEIIYVIGGTNKNNPDGISGIDKINVNTFEVTHFDSPSLSKRSFHTSVIKNSKIYIIGGLVPIEGKTKGVPCDSFIIYDTKTDDVKIQKLPFGSIAQHTSFIDDNGLIYIIGGKGDNNVSNKNIYIYDIYKSKWDTIPSPINLDLLNLQSVFVESKKVAVLVGGRLGAYKRNSSIYILDTKTKSLYKKDNGIEFIAPDCGICLLKDSIFAFGSFDKNISVLSFDELFSINSLVSSSTRVIVNGVSCVSVEVGEKPKLDEKVQKTLEISKCDYDEISKILLENGFNTDDTFCLLDQPICEELKIDPVVSAELISKRSDIYDENNKFGEDALKNFNYLTECEVGEKLGNGAFGVVCKGMWLGTTPVAMKAIDGALDKPEKLQEIIKEAYVTQLMKHPNVITMYGLYKNEESLFMVIDLAEGCLLDYVQNKGGKYPESKTMTFKDYVRCAMDVASGMAYLESQKIVHRDLALRNVLYIHDKLGIRGKVADLGLSRKSETGEYAAKSTAKTMPIRWTAPEAAARGIFTIKNDVWAYGITLWELFTKGKLPYSALKKEDVIPSVNAGLRLEKPDYLKHPIQTINRGTCKEEISEDDGYGETQEEVSKPTEIEENDDELGNDIWEMICRCWDIEPQKRPTFKEIYKILEKVIEKIPNEKVEEEVKEESEEDDGYE</sequence>
<reference evidence="6 7" key="1">
    <citation type="submission" date="2016-05" db="EMBL/GenBank/DDBJ databases">
        <title>First whole genome sequencing of Entamoeba histolytica HM1:IMSS-clone-6.</title>
        <authorList>
            <person name="Mukherjee Avik.K."/>
            <person name="Izumyama S."/>
            <person name="Nakada-Tsukui K."/>
            <person name="Nozaki T."/>
        </authorList>
    </citation>
    <scope>NUCLEOTIDE SEQUENCE [LARGE SCALE GENOMIC DNA]</scope>
    <source>
        <strain evidence="6 7">HM1:IMSS clone 6</strain>
    </source>
</reference>
<dbReference type="VEuPathDB" id="AmoebaDB:EHI8A_090560"/>
<dbReference type="PROSITE" id="PS00109">
    <property type="entry name" value="PROTEIN_KINASE_TYR"/>
    <property type="match status" value="1"/>
</dbReference>
<evidence type="ECO:0000256" key="4">
    <source>
        <dbReference type="SAM" id="MobiDB-lite"/>
    </source>
</evidence>
<dbReference type="PROSITE" id="PS50011">
    <property type="entry name" value="PROTEIN_KINASE_DOM"/>
    <property type="match status" value="1"/>
</dbReference>
<evidence type="ECO:0000256" key="1">
    <source>
        <dbReference type="ARBA" id="ARBA00022741"/>
    </source>
</evidence>
<dbReference type="VEuPathDB" id="AmoebaDB:EHI7A_060250"/>
<dbReference type="VEuPathDB" id="AmoebaDB:EHI8A_209370"/>
<dbReference type="VEuPathDB" id="AmoebaDB:EHI5A_051520"/>
<accession>A0A5K1UT26</accession>
<name>A0A5K1UT26_ENTHI</name>
<feature type="domain" description="Protein kinase" evidence="5">
    <location>
        <begin position="426"/>
        <end position="733"/>
    </location>
</feature>
<feature type="compositionally biased region" description="Acidic residues" evidence="4">
    <location>
        <begin position="674"/>
        <end position="685"/>
    </location>
</feature>
<keyword evidence="2 3" id="KW-0067">ATP-binding</keyword>
<dbReference type="SUPFAM" id="SSF117281">
    <property type="entry name" value="Kelch motif"/>
    <property type="match status" value="1"/>
</dbReference>
<dbReference type="InterPro" id="IPR015915">
    <property type="entry name" value="Kelch-typ_b-propeller"/>
</dbReference>
<dbReference type="PANTHER" id="PTHR24418">
    <property type="entry name" value="TYROSINE-PROTEIN KINASE"/>
    <property type="match status" value="1"/>
</dbReference>